<dbReference type="EMBL" id="JACBKZ010000010">
    <property type="protein sequence ID" value="KAF5940717.1"/>
    <property type="molecule type" value="Genomic_DNA"/>
</dbReference>
<reference evidence="3" key="1">
    <citation type="journal article" date="2020" name="Nat. Commun.">
        <title>Genome assembly of wild tea tree DASZ reveals pedigree and selection history of tea varieties.</title>
        <authorList>
            <person name="Zhang W."/>
            <person name="Zhang Y."/>
            <person name="Qiu H."/>
            <person name="Guo Y."/>
            <person name="Wan H."/>
            <person name="Zhang X."/>
            <person name="Scossa F."/>
            <person name="Alseekh S."/>
            <person name="Zhang Q."/>
            <person name="Wang P."/>
            <person name="Xu L."/>
            <person name="Schmidt M.H."/>
            <person name="Jia X."/>
            <person name="Li D."/>
            <person name="Zhu A."/>
            <person name="Guo F."/>
            <person name="Chen W."/>
            <person name="Ni D."/>
            <person name="Usadel B."/>
            <person name="Fernie A.R."/>
            <person name="Wen W."/>
        </authorList>
    </citation>
    <scope>NUCLEOTIDE SEQUENCE [LARGE SCALE GENOMIC DNA]</scope>
    <source>
        <strain evidence="3">cv. G240</strain>
    </source>
</reference>
<sequence length="115" mass="12844">MRDPYSNGIDPDALKTSLAARGVLTSNKKLEESRHEKPSETEPDQLAEDVKPAPSPNGEVGTGGIDVVKPKHKRKKKSFSNVDASHRDIGVWLHWTLIRSSERHMELGMLLKLLH</sequence>
<keyword evidence="3" id="KW-1185">Reference proteome</keyword>
<evidence type="ECO:0000256" key="1">
    <source>
        <dbReference type="SAM" id="MobiDB-lite"/>
    </source>
</evidence>
<evidence type="ECO:0000313" key="2">
    <source>
        <dbReference type="EMBL" id="KAF5940717.1"/>
    </source>
</evidence>
<protein>
    <submittedName>
        <fullName evidence="2">Uncharacterized protein</fullName>
    </submittedName>
</protein>
<dbReference type="Proteomes" id="UP000593564">
    <property type="component" value="Unassembled WGS sequence"/>
</dbReference>
<organism evidence="2 3">
    <name type="scientific">Camellia sinensis</name>
    <name type="common">Tea plant</name>
    <name type="synonym">Thea sinensis</name>
    <dbReference type="NCBI Taxonomy" id="4442"/>
    <lineage>
        <taxon>Eukaryota</taxon>
        <taxon>Viridiplantae</taxon>
        <taxon>Streptophyta</taxon>
        <taxon>Embryophyta</taxon>
        <taxon>Tracheophyta</taxon>
        <taxon>Spermatophyta</taxon>
        <taxon>Magnoliopsida</taxon>
        <taxon>eudicotyledons</taxon>
        <taxon>Gunneridae</taxon>
        <taxon>Pentapetalae</taxon>
        <taxon>asterids</taxon>
        <taxon>Ericales</taxon>
        <taxon>Theaceae</taxon>
        <taxon>Camellia</taxon>
    </lineage>
</organism>
<accession>A0A7J7GJQ1</accession>
<feature type="compositionally biased region" description="Basic and acidic residues" evidence="1">
    <location>
        <begin position="28"/>
        <end position="40"/>
    </location>
</feature>
<feature type="region of interest" description="Disordered" evidence="1">
    <location>
        <begin position="25"/>
        <end position="80"/>
    </location>
</feature>
<proteinExistence type="predicted"/>
<name>A0A7J7GJQ1_CAMSI</name>
<comment type="caution">
    <text evidence="2">The sequence shown here is derived from an EMBL/GenBank/DDBJ whole genome shotgun (WGS) entry which is preliminary data.</text>
</comment>
<reference evidence="2 3" key="2">
    <citation type="submission" date="2020-07" db="EMBL/GenBank/DDBJ databases">
        <title>Genome assembly of wild tea tree DASZ reveals pedigree and selection history of tea varieties.</title>
        <authorList>
            <person name="Zhang W."/>
        </authorList>
    </citation>
    <scope>NUCLEOTIDE SEQUENCE [LARGE SCALE GENOMIC DNA]</scope>
    <source>
        <strain evidence="3">cv. G240</strain>
        <tissue evidence="2">Leaf</tissue>
    </source>
</reference>
<evidence type="ECO:0000313" key="3">
    <source>
        <dbReference type="Proteomes" id="UP000593564"/>
    </source>
</evidence>
<gene>
    <name evidence="2" type="ORF">HYC85_021884</name>
</gene>
<dbReference type="AlphaFoldDB" id="A0A7J7GJQ1"/>